<protein>
    <recommendedName>
        <fullName evidence="4">G protein pathway suppressor 2</fullName>
    </recommendedName>
</protein>
<proteinExistence type="predicted"/>
<dbReference type="Pfam" id="PF15991">
    <property type="entry name" value="G_path_suppress"/>
    <property type="match status" value="1"/>
</dbReference>
<feature type="compositionally biased region" description="Basic and acidic residues" evidence="1">
    <location>
        <begin position="23"/>
        <end position="63"/>
    </location>
</feature>
<keyword evidence="3" id="KW-1185">Reference proteome</keyword>
<reference evidence="2 3" key="1">
    <citation type="submission" date="2022-05" db="EMBL/GenBank/DDBJ databases">
        <title>A multi-omics perspective on studying reproductive biology in Daphnia sinensis.</title>
        <authorList>
            <person name="Jia J."/>
        </authorList>
    </citation>
    <scope>NUCLEOTIDE SEQUENCE [LARGE SCALE GENOMIC DNA]</scope>
    <source>
        <strain evidence="2 3">WSL</strain>
    </source>
</reference>
<feature type="compositionally biased region" description="Low complexity" evidence="1">
    <location>
        <begin position="251"/>
        <end position="264"/>
    </location>
</feature>
<dbReference type="GO" id="GO:0006357">
    <property type="term" value="P:regulation of transcription by RNA polymerase II"/>
    <property type="evidence" value="ECO:0007669"/>
    <property type="project" value="TreeGrafter"/>
</dbReference>
<evidence type="ECO:0000256" key="1">
    <source>
        <dbReference type="SAM" id="MobiDB-lite"/>
    </source>
</evidence>
<feature type="compositionally biased region" description="Polar residues" evidence="1">
    <location>
        <begin position="376"/>
        <end position="400"/>
    </location>
</feature>
<dbReference type="AlphaFoldDB" id="A0AAD5PVD1"/>
<sequence>MPAIVLEKPKLSRPMWNSLKSHIIRERQRKKQEQEADAEVERQRREREDQQKEQEMTLEETKEQVAQSESKLSQLKEDKHQLFLQLKKVLNEDDTRRKIKESSFNSDMMLFHPYQPGTSLVHPSTHGSLYMHPNLGTPRPVFNGGKEESILNLHGVPPSSLYGQSVNMVPSLGHQIQTSQKRSRSPSPPPQLYHSYKPPSLSPYNPKGAGSPYGGSPAVPGSIFYTHSVSVSAAHSAASGGYQLPPGSMYSYPTHSSSSRPTYSVQTPVSSKDDASSAPKHHSAVYVGQGNVLSQNPQRSVPPRNSGPAINQGYHHQPVEHMLSKNPSTYGPTEQEKYFISSSHGSASNVSSNASGAQSAGGLRPHAGLLAPIPVQGTSHPSGIPIQQQNHTSKSGSIITGNPLRPPPSTGSYHSATSAPNAQNNRQSNTQSGGQSCHPTRYYGNPS</sequence>
<feature type="region of interest" description="Disordered" evidence="1">
    <location>
        <begin position="341"/>
        <end position="447"/>
    </location>
</feature>
<dbReference type="PANTHER" id="PTHR22654:SF2">
    <property type="entry name" value="G PROTEIN PATHWAY SUPPRESSOR 2"/>
    <property type="match status" value="1"/>
</dbReference>
<feature type="compositionally biased region" description="Low complexity" evidence="1">
    <location>
        <begin position="341"/>
        <end position="362"/>
    </location>
</feature>
<dbReference type="GO" id="GO:0003712">
    <property type="term" value="F:transcription coregulator activity"/>
    <property type="evidence" value="ECO:0007669"/>
    <property type="project" value="TreeGrafter"/>
</dbReference>
<accession>A0AAD5PVD1</accession>
<dbReference type="GO" id="GO:0005667">
    <property type="term" value="C:transcription regulator complex"/>
    <property type="evidence" value="ECO:0007669"/>
    <property type="project" value="TreeGrafter"/>
</dbReference>
<dbReference type="InterPro" id="IPR026094">
    <property type="entry name" value="GPS2"/>
</dbReference>
<dbReference type="PANTHER" id="PTHR22654">
    <property type="entry name" value="G PROTEIN PATHWAY SUPPRESSOR 2"/>
    <property type="match status" value="1"/>
</dbReference>
<dbReference type="EMBL" id="WJBH02000003">
    <property type="protein sequence ID" value="KAI9560612.1"/>
    <property type="molecule type" value="Genomic_DNA"/>
</dbReference>
<feature type="compositionally biased region" description="Polar residues" evidence="1">
    <location>
        <begin position="64"/>
        <end position="73"/>
    </location>
</feature>
<name>A0AAD5PVD1_9CRUS</name>
<evidence type="ECO:0000313" key="2">
    <source>
        <dbReference type="EMBL" id="KAI9560612.1"/>
    </source>
</evidence>
<organism evidence="2 3">
    <name type="scientific">Daphnia sinensis</name>
    <dbReference type="NCBI Taxonomy" id="1820382"/>
    <lineage>
        <taxon>Eukaryota</taxon>
        <taxon>Metazoa</taxon>
        <taxon>Ecdysozoa</taxon>
        <taxon>Arthropoda</taxon>
        <taxon>Crustacea</taxon>
        <taxon>Branchiopoda</taxon>
        <taxon>Diplostraca</taxon>
        <taxon>Cladocera</taxon>
        <taxon>Anomopoda</taxon>
        <taxon>Daphniidae</taxon>
        <taxon>Daphnia</taxon>
        <taxon>Daphnia similis group</taxon>
    </lineage>
</organism>
<gene>
    <name evidence="2" type="ORF">GHT06_011561</name>
</gene>
<feature type="region of interest" description="Disordered" evidence="1">
    <location>
        <begin position="174"/>
        <end position="213"/>
    </location>
</feature>
<comment type="caution">
    <text evidence="2">The sequence shown here is derived from an EMBL/GenBank/DDBJ whole genome shotgun (WGS) entry which is preliminary data.</text>
</comment>
<feature type="region of interest" description="Disordered" evidence="1">
    <location>
        <begin position="251"/>
        <end position="313"/>
    </location>
</feature>
<evidence type="ECO:0000313" key="3">
    <source>
        <dbReference type="Proteomes" id="UP000820818"/>
    </source>
</evidence>
<feature type="region of interest" description="Disordered" evidence="1">
    <location>
        <begin position="1"/>
        <end position="74"/>
    </location>
</feature>
<evidence type="ECO:0008006" key="4">
    <source>
        <dbReference type="Google" id="ProtNLM"/>
    </source>
</evidence>
<feature type="compositionally biased region" description="Polar residues" evidence="1">
    <location>
        <begin position="410"/>
        <end position="438"/>
    </location>
</feature>
<dbReference type="Proteomes" id="UP000820818">
    <property type="component" value="Linkage Group LG3"/>
</dbReference>